<evidence type="ECO:0008006" key="5">
    <source>
        <dbReference type="Google" id="ProtNLM"/>
    </source>
</evidence>
<sequence length="644" mass="73178">MALKLPTATVLFQNTVHTLRRYPLECTFALIGTVAAAILTADEPAGPLTRDEYIRLVMMAALGLPLCLSASLLGQSKGWPQERRWIVQGLAAAIAFFFFWILRPEAYPQDVVHFGLLFVATHLLVSFAGFTGTGDTLFFWQFNKTLFIRFLTAVLYSLVLVIGLTTAYTAVNSLFGLNMAWHHLYKIWAVIFGLFNTLFFLSGIPEQLREDENPESYPKALQFFSQYILVPLALVYLVILLAYELKILIEWQLPKGLVSGLILGYAGLGLLALLLVYPIRKQEGRGWINAYSQYFYVGLIPLLILLVLAITKRVTTYGITQHRYFLIVLAAWLTFLTVYFLGYKKATIKTIPVSLALAILLITYGPQSATSVSFRSQKNILVDLFTQAKAVREEKLVPVDATTLKPRTAVRMASALGYILKNYEFTALQPILSIDLAQKEDSLRRAYKKSGDYMPSEQEIRWAGTAWVQNYLGLSGYEYRSYEAEEENTPELTTSYFIRTRSNVSSLKGYDYMLDRSMFLDTSLSDTLAGSVITYSDSVDYSLTFMIGKTRFVFPTNELALRIVQQEKQLKAYENQASSQALNRNYTLPKEMLQLMQEKEGFRVMAQLQELNFEYAKKQGPKILSFRVLYFIKQTRTVDQRASQ</sequence>
<keyword evidence="1" id="KW-0175">Coiled coil</keyword>
<dbReference type="RefSeq" id="WP_104714443.1">
    <property type="nucleotide sequence ID" value="NZ_PTRA01000002.1"/>
</dbReference>
<dbReference type="Proteomes" id="UP000239590">
    <property type="component" value="Unassembled WGS sequence"/>
</dbReference>
<feature type="transmembrane region" description="Helical" evidence="2">
    <location>
        <begin position="257"/>
        <end position="279"/>
    </location>
</feature>
<feature type="transmembrane region" description="Helical" evidence="2">
    <location>
        <begin position="22"/>
        <end position="41"/>
    </location>
</feature>
<evidence type="ECO:0000313" key="3">
    <source>
        <dbReference type="EMBL" id="PQA56868.1"/>
    </source>
</evidence>
<keyword evidence="4" id="KW-1185">Reference proteome</keyword>
<keyword evidence="2" id="KW-0812">Transmembrane</keyword>
<proteinExistence type="predicted"/>
<dbReference type="InterPro" id="IPR025291">
    <property type="entry name" value="DUF4153"/>
</dbReference>
<name>A0A2S7IJP6_9BACT</name>
<comment type="caution">
    <text evidence="3">The sequence shown here is derived from an EMBL/GenBank/DDBJ whole genome shotgun (WGS) entry which is preliminary data.</text>
</comment>
<feature type="transmembrane region" description="Helical" evidence="2">
    <location>
        <begin position="347"/>
        <end position="365"/>
    </location>
</feature>
<evidence type="ECO:0000256" key="1">
    <source>
        <dbReference type="SAM" id="Coils"/>
    </source>
</evidence>
<protein>
    <recommendedName>
        <fullName evidence="5">DUF4153 domain-containing protein</fullName>
    </recommendedName>
</protein>
<feature type="coiled-coil region" evidence="1">
    <location>
        <begin position="556"/>
        <end position="583"/>
    </location>
</feature>
<keyword evidence="2" id="KW-1133">Transmembrane helix</keyword>
<accession>A0A2S7IJP6</accession>
<organism evidence="3 4">
    <name type="scientific">Siphonobacter curvatus</name>
    <dbReference type="NCBI Taxonomy" id="2094562"/>
    <lineage>
        <taxon>Bacteria</taxon>
        <taxon>Pseudomonadati</taxon>
        <taxon>Bacteroidota</taxon>
        <taxon>Cytophagia</taxon>
        <taxon>Cytophagales</taxon>
        <taxon>Cytophagaceae</taxon>
        <taxon>Siphonobacter</taxon>
    </lineage>
</organism>
<feature type="transmembrane region" description="Helical" evidence="2">
    <location>
        <begin position="183"/>
        <end position="204"/>
    </location>
</feature>
<feature type="transmembrane region" description="Helical" evidence="2">
    <location>
        <begin position="146"/>
        <end position="171"/>
    </location>
</feature>
<keyword evidence="2" id="KW-0472">Membrane</keyword>
<feature type="transmembrane region" description="Helical" evidence="2">
    <location>
        <begin position="53"/>
        <end position="73"/>
    </location>
</feature>
<feature type="transmembrane region" description="Helical" evidence="2">
    <location>
        <begin position="85"/>
        <end position="102"/>
    </location>
</feature>
<feature type="transmembrane region" description="Helical" evidence="2">
    <location>
        <begin position="224"/>
        <end position="245"/>
    </location>
</feature>
<dbReference type="OrthoDB" id="9809196at2"/>
<feature type="transmembrane region" description="Helical" evidence="2">
    <location>
        <begin position="291"/>
        <end position="311"/>
    </location>
</feature>
<dbReference type="AlphaFoldDB" id="A0A2S7IJP6"/>
<evidence type="ECO:0000256" key="2">
    <source>
        <dbReference type="SAM" id="Phobius"/>
    </source>
</evidence>
<feature type="transmembrane region" description="Helical" evidence="2">
    <location>
        <begin position="114"/>
        <end position="140"/>
    </location>
</feature>
<feature type="transmembrane region" description="Helical" evidence="2">
    <location>
        <begin position="323"/>
        <end position="341"/>
    </location>
</feature>
<reference evidence="4" key="1">
    <citation type="submission" date="2018-02" db="EMBL/GenBank/DDBJ databases">
        <title>Genome sequencing of Solimonas sp. HR-BB.</title>
        <authorList>
            <person name="Lee Y."/>
            <person name="Jeon C.O."/>
        </authorList>
    </citation>
    <scope>NUCLEOTIDE SEQUENCE [LARGE SCALE GENOMIC DNA]</scope>
    <source>
        <strain evidence="4">HR-U</strain>
    </source>
</reference>
<evidence type="ECO:0000313" key="4">
    <source>
        <dbReference type="Proteomes" id="UP000239590"/>
    </source>
</evidence>
<dbReference type="Pfam" id="PF13687">
    <property type="entry name" value="DUF4153"/>
    <property type="match status" value="1"/>
</dbReference>
<dbReference type="EMBL" id="PTRA01000002">
    <property type="protein sequence ID" value="PQA56868.1"/>
    <property type="molecule type" value="Genomic_DNA"/>
</dbReference>
<gene>
    <name evidence="3" type="ORF">C5O19_16150</name>
</gene>